<gene>
    <name evidence="2" type="ORF">LTR36_008656</name>
</gene>
<dbReference type="InterPro" id="IPR038883">
    <property type="entry name" value="AN11006-like"/>
</dbReference>
<feature type="region of interest" description="Disordered" evidence="1">
    <location>
        <begin position="1"/>
        <end position="99"/>
    </location>
</feature>
<comment type="caution">
    <text evidence="2">The sequence shown here is derived from an EMBL/GenBank/DDBJ whole genome shotgun (WGS) entry which is preliminary data.</text>
</comment>
<dbReference type="EMBL" id="JAVFHQ010000006">
    <property type="protein sequence ID" value="KAK4548883.1"/>
    <property type="molecule type" value="Genomic_DNA"/>
</dbReference>
<dbReference type="AlphaFoldDB" id="A0AAV9JTA5"/>
<evidence type="ECO:0000256" key="1">
    <source>
        <dbReference type="SAM" id="MobiDB-lite"/>
    </source>
</evidence>
<organism evidence="2 3">
    <name type="scientific">Oleoguttula mirabilis</name>
    <dbReference type="NCBI Taxonomy" id="1507867"/>
    <lineage>
        <taxon>Eukaryota</taxon>
        <taxon>Fungi</taxon>
        <taxon>Dikarya</taxon>
        <taxon>Ascomycota</taxon>
        <taxon>Pezizomycotina</taxon>
        <taxon>Dothideomycetes</taxon>
        <taxon>Dothideomycetidae</taxon>
        <taxon>Mycosphaerellales</taxon>
        <taxon>Teratosphaeriaceae</taxon>
        <taxon>Oleoguttula</taxon>
    </lineage>
</organism>
<dbReference type="PANTHER" id="PTHR42085:SF2">
    <property type="entry name" value="F-BOX DOMAIN-CONTAINING PROTEIN"/>
    <property type="match status" value="1"/>
</dbReference>
<evidence type="ECO:0000313" key="3">
    <source>
        <dbReference type="Proteomes" id="UP001324427"/>
    </source>
</evidence>
<dbReference type="PANTHER" id="PTHR42085">
    <property type="entry name" value="F-BOX DOMAIN-CONTAINING PROTEIN"/>
    <property type="match status" value="1"/>
</dbReference>
<name>A0AAV9JTA5_9PEZI</name>
<keyword evidence="3" id="KW-1185">Reference proteome</keyword>
<proteinExistence type="predicted"/>
<feature type="compositionally biased region" description="Acidic residues" evidence="1">
    <location>
        <begin position="51"/>
        <end position="60"/>
    </location>
</feature>
<accession>A0AAV9JTA5</accession>
<feature type="compositionally biased region" description="Basic residues" evidence="1">
    <location>
        <begin position="162"/>
        <end position="172"/>
    </location>
</feature>
<protein>
    <submittedName>
        <fullName evidence="2">Uncharacterized protein</fullName>
    </submittedName>
</protein>
<reference evidence="2 3" key="1">
    <citation type="submission" date="2021-11" db="EMBL/GenBank/DDBJ databases">
        <title>Black yeast isolated from Biological Soil Crust.</title>
        <authorList>
            <person name="Kurbessoian T."/>
        </authorList>
    </citation>
    <scope>NUCLEOTIDE SEQUENCE [LARGE SCALE GENOMIC DNA]</scope>
    <source>
        <strain evidence="2 3">CCFEE 5522</strain>
    </source>
</reference>
<dbReference type="Proteomes" id="UP001324427">
    <property type="component" value="Unassembled WGS sequence"/>
</dbReference>
<sequence>MAETRPSRPPALSSELGDSDFAINYNSRTGRPIRNARKADSPFVDSAVAISDEESSDDEAVQALASRSRKRQRSPSPPLSDIDSDLETLSADGESDHDAIEVRPRSGLVATATSGVQITLKDIVINVPPGHVGPIVLHLTPEMTAQPPVMPVKTAANGKVPKERKRPSKKQCHSTEKHAGFLDLPAELRNEIYRLVFVGEGRLKFANPTTFGRSAAFLRTCSQVHEEGRSILYAENDFYFARRMSRYGSFWEDEWKELGFRSVRKFLKIIGPMNTGLIRNVSLQLEDAIPCLNPDKMSHEDRRFVHDDTLMSILRHLGDHGNLQKLMLNFHGRRRVETTDERFLTNLKRVKADHVEFVKYPIGRGDSIYASESKQEESVRKMLLKTMVRREKLYD</sequence>
<feature type="region of interest" description="Disordered" evidence="1">
    <location>
        <begin position="157"/>
        <end position="176"/>
    </location>
</feature>
<evidence type="ECO:0000313" key="2">
    <source>
        <dbReference type="EMBL" id="KAK4548883.1"/>
    </source>
</evidence>